<comment type="caution">
    <text evidence="13">The sequence shown here is derived from an EMBL/GenBank/DDBJ whole genome shotgun (WGS) entry which is preliminary data.</text>
</comment>
<evidence type="ECO:0000256" key="4">
    <source>
        <dbReference type="ARBA" id="ARBA00004659"/>
    </source>
</evidence>
<dbReference type="PANTHER" id="PTHR32315:SF3">
    <property type="entry name" value="ADENINE PHOSPHORIBOSYLTRANSFERASE"/>
    <property type="match status" value="1"/>
</dbReference>
<dbReference type="EC" id="2.4.2.7" evidence="7"/>
<dbReference type="HAMAP" id="MF_00004">
    <property type="entry name" value="Aden_phosphoribosyltr"/>
    <property type="match status" value="1"/>
</dbReference>
<evidence type="ECO:0000259" key="12">
    <source>
        <dbReference type="Pfam" id="PF00156"/>
    </source>
</evidence>
<dbReference type="NCBIfam" id="TIGR01090">
    <property type="entry name" value="apt"/>
    <property type="match status" value="1"/>
</dbReference>
<evidence type="ECO:0000256" key="10">
    <source>
        <dbReference type="ARBA" id="ARBA00022679"/>
    </source>
</evidence>
<gene>
    <name evidence="13" type="ORF">S06H3_46815</name>
</gene>
<evidence type="ECO:0000313" key="13">
    <source>
        <dbReference type="EMBL" id="GAI43901.1"/>
    </source>
</evidence>
<comment type="function">
    <text evidence="2">Catalyzes a salvage reaction resulting in the formation of AMP, that is energically less costly than de novo synthesis.</text>
</comment>
<keyword evidence="9" id="KW-0328">Glycosyltransferase</keyword>
<keyword evidence="8" id="KW-0963">Cytoplasm</keyword>
<evidence type="ECO:0000256" key="1">
    <source>
        <dbReference type="ARBA" id="ARBA00000868"/>
    </source>
</evidence>
<name>X1PN05_9ZZZZ</name>
<evidence type="ECO:0000256" key="6">
    <source>
        <dbReference type="ARBA" id="ARBA00011738"/>
    </source>
</evidence>
<dbReference type="Gene3D" id="3.40.50.2020">
    <property type="match status" value="1"/>
</dbReference>
<dbReference type="FunFam" id="3.40.50.2020:FF:000004">
    <property type="entry name" value="Adenine phosphoribosyltransferase"/>
    <property type="match status" value="1"/>
</dbReference>
<dbReference type="GO" id="GO:0003999">
    <property type="term" value="F:adenine phosphoribosyltransferase activity"/>
    <property type="evidence" value="ECO:0007669"/>
    <property type="project" value="UniProtKB-EC"/>
</dbReference>
<accession>X1PN05</accession>
<organism evidence="13">
    <name type="scientific">marine sediment metagenome</name>
    <dbReference type="NCBI Taxonomy" id="412755"/>
    <lineage>
        <taxon>unclassified sequences</taxon>
        <taxon>metagenomes</taxon>
        <taxon>ecological metagenomes</taxon>
    </lineage>
</organism>
<dbReference type="NCBIfam" id="NF002634">
    <property type="entry name" value="PRK02304.1-3"/>
    <property type="match status" value="1"/>
</dbReference>
<dbReference type="GO" id="GO:0006166">
    <property type="term" value="P:purine ribonucleoside salvage"/>
    <property type="evidence" value="ECO:0007669"/>
    <property type="project" value="UniProtKB-KW"/>
</dbReference>
<comment type="similarity">
    <text evidence="5">Belongs to the purine/pyrimidine phosphoribosyltransferase family.</text>
</comment>
<dbReference type="SUPFAM" id="SSF53271">
    <property type="entry name" value="PRTase-like"/>
    <property type="match status" value="1"/>
</dbReference>
<dbReference type="UniPathway" id="UPA00588">
    <property type="reaction ID" value="UER00646"/>
</dbReference>
<dbReference type="InterPro" id="IPR000836">
    <property type="entry name" value="PRTase_dom"/>
</dbReference>
<feature type="domain" description="Phosphoribosyltransferase" evidence="12">
    <location>
        <begin position="46"/>
        <end position="153"/>
    </location>
</feature>
<dbReference type="GO" id="GO:0006168">
    <property type="term" value="P:adenine salvage"/>
    <property type="evidence" value="ECO:0007669"/>
    <property type="project" value="InterPro"/>
</dbReference>
<evidence type="ECO:0000256" key="3">
    <source>
        <dbReference type="ARBA" id="ARBA00004496"/>
    </source>
</evidence>
<sequence length="173" mass="19528">MDLKQKIRNIPDFPKKGVVFRDITTLVGDVEAFKYSVDRMVEYWWGKKIDAVLGAEARAFIFGGVIAYKLGVGFIPVRKPGKLPYRTCQVSYDLEYGKNILQIHIDAVKKGDKILIVDDLVATGGTAKAKAELVEKMGGQVVGFCFLIELEFLNPRKILKDYDIFSLIKYESE</sequence>
<evidence type="ECO:0000256" key="5">
    <source>
        <dbReference type="ARBA" id="ARBA00008391"/>
    </source>
</evidence>
<reference evidence="13" key="1">
    <citation type="journal article" date="2014" name="Front. Microbiol.">
        <title>High frequency of phylogenetically diverse reductive dehalogenase-homologous genes in deep subseafloor sedimentary metagenomes.</title>
        <authorList>
            <person name="Kawai M."/>
            <person name="Futagami T."/>
            <person name="Toyoda A."/>
            <person name="Takaki Y."/>
            <person name="Nishi S."/>
            <person name="Hori S."/>
            <person name="Arai W."/>
            <person name="Tsubouchi T."/>
            <person name="Morono Y."/>
            <person name="Uchiyama I."/>
            <person name="Ito T."/>
            <person name="Fujiyama A."/>
            <person name="Inagaki F."/>
            <person name="Takami H."/>
        </authorList>
    </citation>
    <scope>NUCLEOTIDE SEQUENCE</scope>
    <source>
        <strain evidence="13">Expedition CK06-06</strain>
    </source>
</reference>
<comment type="catalytic activity">
    <reaction evidence="1">
        <text>AMP + diphosphate = 5-phospho-alpha-D-ribose 1-diphosphate + adenine</text>
        <dbReference type="Rhea" id="RHEA:16609"/>
        <dbReference type="ChEBI" id="CHEBI:16708"/>
        <dbReference type="ChEBI" id="CHEBI:33019"/>
        <dbReference type="ChEBI" id="CHEBI:58017"/>
        <dbReference type="ChEBI" id="CHEBI:456215"/>
        <dbReference type="EC" id="2.4.2.7"/>
    </reaction>
</comment>
<dbReference type="GO" id="GO:0005737">
    <property type="term" value="C:cytoplasm"/>
    <property type="evidence" value="ECO:0007669"/>
    <property type="project" value="UniProtKB-SubCell"/>
</dbReference>
<dbReference type="EMBL" id="BARV01029348">
    <property type="protein sequence ID" value="GAI43901.1"/>
    <property type="molecule type" value="Genomic_DNA"/>
</dbReference>
<evidence type="ECO:0000256" key="7">
    <source>
        <dbReference type="ARBA" id="ARBA00011893"/>
    </source>
</evidence>
<dbReference type="AlphaFoldDB" id="X1PN05"/>
<evidence type="ECO:0000256" key="9">
    <source>
        <dbReference type="ARBA" id="ARBA00022676"/>
    </source>
</evidence>
<dbReference type="InterPro" id="IPR005764">
    <property type="entry name" value="Ade_phspho_trans"/>
</dbReference>
<dbReference type="PANTHER" id="PTHR32315">
    <property type="entry name" value="ADENINE PHOSPHORIBOSYLTRANSFERASE"/>
    <property type="match status" value="1"/>
</dbReference>
<dbReference type="CDD" id="cd06223">
    <property type="entry name" value="PRTases_typeI"/>
    <property type="match status" value="1"/>
</dbReference>
<protein>
    <recommendedName>
        <fullName evidence="7">adenine phosphoribosyltransferase</fullName>
        <ecNumber evidence="7">2.4.2.7</ecNumber>
    </recommendedName>
</protein>
<dbReference type="GO" id="GO:0002055">
    <property type="term" value="F:adenine binding"/>
    <property type="evidence" value="ECO:0007669"/>
    <property type="project" value="TreeGrafter"/>
</dbReference>
<dbReference type="Pfam" id="PF00156">
    <property type="entry name" value="Pribosyltran"/>
    <property type="match status" value="1"/>
</dbReference>
<dbReference type="NCBIfam" id="NF002636">
    <property type="entry name" value="PRK02304.1-5"/>
    <property type="match status" value="1"/>
</dbReference>
<keyword evidence="11" id="KW-0660">Purine salvage</keyword>
<comment type="pathway">
    <text evidence="4">Purine metabolism; AMP biosynthesis via salvage pathway; AMP from adenine: step 1/1.</text>
</comment>
<dbReference type="GO" id="GO:0044209">
    <property type="term" value="P:AMP salvage"/>
    <property type="evidence" value="ECO:0007669"/>
    <property type="project" value="UniProtKB-UniPathway"/>
</dbReference>
<proteinExistence type="inferred from homology"/>
<dbReference type="GO" id="GO:0016208">
    <property type="term" value="F:AMP binding"/>
    <property type="evidence" value="ECO:0007669"/>
    <property type="project" value="TreeGrafter"/>
</dbReference>
<keyword evidence="10" id="KW-0808">Transferase</keyword>
<comment type="subunit">
    <text evidence="6">Homodimer.</text>
</comment>
<dbReference type="InterPro" id="IPR029057">
    <property type="entry name" value="PRTase-like"/>
</dbReference>
<dbReference type="NCBIfam" id="NF002633">
    <property type="entry name" value="PRK02304.1-2"/>
    <property type="match status" value="1"/>
</dbReference>
<evidence type="ECO:0000256" key="2">
    <source>
        <dbReference type="ARBA" id="ARBA00003968"/>
    </source>
</evidence>
<evidence type="ECO:0000256" key="11">
    <source>
        <dbReference type="ARBA" id="ARBA00022726"/>
    </source>
</evidence>
<evidence type="ECO:0000256" key="8">
    <source>
        <dbReference type="ARBA" id="ARBA00022490"/>
    </source>
</evidence>
<comment type="subcellular location">
    <subcellularLocation>
        <location evidence="3">Cytoplasm</location>
    </subcellularLocation>
</comment>
<dbReference type="InterPro" id="IPR050054">
    <property type="entry name" value="UPRTase/APRTase"/>
</dbReference>